<dbReference type="EMBL" id="QFOT01000014">
    <property type="protein sequence ID" value="PZP56812.1"/>
    <property type="molecule type" value="Genomic_DNA"/>
</dbReference>
<feature type="non-terminal residue" evidence="2">
    <location>
        <position position="86"/>
    </location>
</feature>
<feature type="chain" id="PRO_5015927294" evidence="1">
    <location>
        <begin position="28"/>
        <end position="86"/>
    </location>
</feature>
<organism evidence="2 3">
    <name type="scientific">Micavibrio aeruginosavorus</name>
    <dbReference type="NCBI Taxonomy" id="349221"/>
    <lineage>
        <taxon>Bacteria</taxon>
        <taxon>Pseudomonadati</taxon>
        <taxon>Bdellovibrionota</taxon>
        <taxon>Bdellovibrionia</taxon>
        <taxon>Bdellovibrionales</taxon>
        <taxon>Pseudobdellovibrionaceae</taxon>
        <taxon>Micavibrio</taxon>
    </lineage>
</organism>
<accession>A0A2W5HME3</accession>
<protein>
    <submittedName>
        <fullName evidence="2">Uncharacterized protein</fullName>
    </submittedName>
</protein>
<name>A0A2W5HME3_9BACT</name>
<evidence type="ECO:0000313" key="2">
    <source>
        <dbReference type="EMBL" id="PZP56812.1"/>
    </source>
</evidence>
<evidence type="ECO:0000313" key="3">
    <source>
        <dbReference type="Proteomes" id="UP000249739"/>
    </source>
</evidence>
<dbReference type="Proteomes" id="UP000249739">
    <property type="component" value="Unassembled WGS sequence"/>
</dbReference>
<sequence>MRNKFLMRSTALTVCAVTSGWIGNAYAQVPDAALGSASAGRVEQQQIVTPNDSANLSPRIEVKEIKIQDAPAGAEKISFTLQNLQL</sequence>
<feature type="signal peptide" evidence="1">
    <location>
        <begin position="1"/>
        <end position="27"/>
    </location>
</feature>
<dbReference type="AlphaFoldDB" id="A0A2W5HME3"/>
<reference evidence="2 3" key="1">
    <citation type="submission" date="2017-08" db="EMBL/GenBank/DDBJ databases">
        <title>Infants hospitalized years apart are colonized by the same room-sourced microbial strains.</title>
        <authorList>
            <person name="Brooks B."/>
            <person name="Olm M.R."/>
            <person name="Firek B.A."/>
            <person name="Baker R."/>
            <person name="Thomas B.C."/>
            <person name="Morowitz M.J."/>
            <person name="Banfield J.F."/>
        </authorList>
    </citation>
    <scope>NUCLEOTIDE SEQUENCE [LARGE SCALE GENOMIC DNA]</scope>
    <source>
        <strain evidence="2">S2_006_000_R2_64</strain>
    </source>
</reference>
<keyword evidence="1" id="KW-0732">Signal</keyword>
<gene>
    <name evidence="2" type="ORF">DI586_02350</name>
</gene>
<proteinExistence type="predicted"/>
<comment type="caution">
    <text evidence="2">The sequence shown here is derived from an EMBL/GenBank/DDBJ whole genome shotgun (WGS) entry which is preliminary data.</text>
</comment>
<evidence type="ECO:0000256" key="1">
    <source>
        <dbReference type="SAM" id="SignalP"/>
    </source>
</evidence>